<keyword evidence="1" id="KW-0812">Transmembrane</keyword>
<protein>
    <submittedName>
        <fullName evidence="2">Integral membrane protein</fullName>
    </submittedName>
</protein>
<dbReference type="AlphaFoldDB" id="A0A161JV42"/>
<feature type="transmembrane region" description="Helical" evidence="1">
    <location>
        <begin position="54"/>
        <end position="72"/>
    </location>
</feature>
<gene>
    <name evidence="2" type="ORF">MGWOODY_Clf1364</name>
</gene>
<reference evidence="2" key="1">
    <citation type="submission" date="2015-10" db="EMBL/GenBank/DDBJ databases">
        <authorList>
            <person name="Gilbert D.G."/>
        </authorList>
    </citation>
    <scope>NUCLEOTIDE SEQUENCE</scope>
</reference>
<accession>A0A161JV42</accession>
<organism evidence="2">
    <name type="scientific">hydrothermal vent metagenome</name>
    <dbReference type="NCBI Taxonomy" id="652676"/>
    <lineage>
        <taxon>unclassified sequences</taxon>
        <taxon>metagenomes</taxon>
        <taxon>ecological metagenomes</taxon>
    </lineage>
</organism>
<sequence length="115" mass="12251">MLATIALNVSYVNLLALSYAEGDLSLVYPVARGMGPMIVPVLAVVSLEETMEPLAIGGIVAIVGGIYTISWCGNFHQVLRRRLLFPSSAAMRYAVLTGLTIATYVIVDKEGVGHV</sequence>
<dbReference type="Gene3D" id="1.10.3730.20">
    <property type="match status" value="1"/>
</dbReference>
<feature type="transmembrane region" description="Helical" evidence="1">
    <location>
        <begin position="84"/>
        <end position="107"/>
    </location>
</feature>
<keyword evidence="1" id="KW-1133">Transmembrane helix</keyword>
<dbReference type="InterPro" id="IPR037185">
    <property type="entry name" value="EmrE-like"/>
</dbReference>
<evidence type="ECO:0000313" key="2">
    <source>
        <dbReference type="EMBL" id="CUV01383.1"/>
    </source>
</evidence>
<dbReference type="EMBL" id="FAXA01000056">
    <property type="protein sequence ID" value="CUV01383.1"/>
    <property type="molecule type" value="Genomic_DNA"/>
</dbReference>
<dbReference type="SUPFAM" id="SSF103481">
    <property type="entry name" value="Multidrug resistance efflux transporter EmrE"/>
    <property type="match status" value="1"/>
</dbReference>
<name>A0A161JV42_9ZZZZ</name>
<proteinExistence type="predicted"/>
<evidence type="ECO:0000256" key="1">
    <source>
        <dbReference type="SAM" id="Phobius"/>
    </source>
</evidence>
<keyword evidence="1" id="KW-0472">Membrane</keyword>